<evidence type="ECO:0000313" key="8">
    <source>
        <dbReference type="Proteomes" id="UP000016935"/>
    </source>
</evidence>
<dbReference type="PRINTS" id="PR00420">
    <property type="entry name" value="RNGMNOXGNASE"/>
</dbReference>
<feature type="domain" description="FAD-binding" evidence="6">
    <location>
        <begin position="9"/>
        <end position="366"/>
    </location>
</feature>
<evidence type="ECO:0000256" key="2">
    <source>
        <dbReference type="ARBA" id="ARBA00022630"/>
    </source>
</evidence>
<organism evidence="7 8">
    <name type="scientific">Exserohilum turcicum (strain 28A)</name>
    <name type="common">Northern leaf blight fungus</name>
    <name type="synonym">Setosphaeria turcica</name>
    <dbReference type="NCBI Taxonomy" id="671987"/>
    <lineage>
        <taxon>Eukaryota</taxon>
        <taxon>Fungi</taxon>
        <taxon>Dikarya</taxon>
        <taxon>Ascomycota</taxon>
        <taxon>Pezizomycotina</taxon>
        <taxon>Dothideomycetes</taxon>
        <taxon>Pleosporomycetidae</taxon>
        <taxon>Pleosporales</taxon>
        <taxon>Pleosporineae</taxon>
        <taxon>Pleosporaceae</taxon>
        <taxon>Exserohilum</taxon>
    </lineage>
</organism>
<sequence length="425" mass="47320">MGSLAPAPSVAIIGAGLGGLTLGLVFKQHGYDPTFYELRDPDYDLGGAIMLQPNALCVLDALGVYSRVKSRGFGAQVITFLADPDLEYTGEYWFGREDIYGYDAIRLSRQVLIRELRSLVKEAGMEIHYERKFEKVVTEDESGVCFQFADGTQEKADLLIGADGVHSKVRAYMYPDVHPTYSGVFGITYAFPTANLSLLTPDFPLPASIQHKLGSFIMAPQNDGGHEMFAGRQYKYPNQDRAGWDALANDKEKLMEMIQRSTEEWSPLVQSVQAQVRSPDTHSLSIWQFDSVPKMERWYSSTGRVIMLGDAAHGIPPSIGQGANQAFEDGYSLGLMLANADGKVALTDALKAWNDYRQKRMEKVLTLTLQVLSMRMSNEEKAKIPEELRWDDDGSEGGKTKLSWLYVNDVKSDVEALLEELGVER</sequence>
<protein>
    <recommendedName>
        <fullName evidence="6">FAD-binding domain-containing protein</fullName>
    </recommendedName>
</protein>
<reference evidence="7 8" key="1">
    <citation type="journal article" date="2012" name="PLoS Pathog.">
        <title>Diverse lifestyles and strategies of plant pathogenesis encoded in the genomes of eighteen Dothideomycetes fungi.</title>
        <authorList>
            <person name="Ohm R.A."/>
            <person name="Feau N."/>
            <person name="Henrissat B."/>
            <person name="Schoch C.L."/>
            <person name="Horwitz B.A."/>
            <person name="Barry K.W."/>
            <person name="Condon B.J."/>
            <person name="Copeland A.C."/>
            <person name="Dhillon B."/>
            <person name="Glaser F."/>
            <person name="Hesse C.N."/>
            <person name="Kosti I."/>
            <person name="LaButti K."/>
            <person name="Lindquist E.A."/>
            <person name="Lucas S."/>
            <person name="Salamov A.A."/>
            <person name="Bradshaw R.E."/>
            <person name="Ciuffetti L."/>
            <person name="Hamelin R.C."/>
            <person name="Kema G.H.J."/>
            <person name="Lawrence C."/>
            <person name="Scott J.A."/>
            <person name="Spatafora J.W."/>
            <person name="Turgeon B.G."/>
            <person name="de Wit P.J.G.M."/>
            <person name="Zhong S."/>
            <person name="Goodwin S.B."/>
            <person name="Grigoriev I.V."/>
        </authorList>
    </citation>
    <scope>NUCLEOTIDE SEQUENCE [LARGE SCALE GENOMIC DNA]</scope>
    <source>
        <strain evidence="8">28A</strain>
    </source>
</reference>
<gene>
    <name evidence="7" type="ORF">SETTUDRAFT_161302</name>
</gene>
<keyword evidence="4" id="KW-0560">Oxidoreductase</keyword>
<keyword evidence="2" id="KW-0285">Flavoprotein</keyword>
<dbReference type="STRING" id="671987.R0IN26"/>
<dbReference type="Proteomes" id="UP000016935">
    <property type="component" value="Unassembled WGS sequence"/>
</dbReference>
<comment type="similarity">
    <text evidence="1">Belongs to the paxM FAD-dependent monooxygenase family.</text>
</comment>
<evidence type="ECO:0000256" key="1">
    <source>
        <dbReference type="ARBA" id="ARBA00007992"/>
    </source>
</evidence>
<dbReference type="HOGENOM" id="CLU_009665_19_5_1"/>
<name>R0IN26_EXST2</name>
<dbReference type="EMBL" id="KB908593">
    <property type="protein sequence ID" value="EOA86425.1"/>
    <property type="molecule type" value="Genomic_DNA"/>
</dbReference>
<dbReference type="InterPro" id="IPR036188">
    <property type="entry name" value="FAD/NAD-bd_sf"/>
</dbReference>
<dbReference type="Pfam" id="PF01494">
    <property type="entry name" value="FAD_binding_3"/>
    <property type="match status" value="1"/>
</dbReference>
<dbReference type="Gene3D" id="3.50.50.60">
    <property type="entry name" value="FAD/NAD(P)-binding domain"/>
    <property type="match status" value="1"/>
</dbReference>
<dbReference type="eggNOG" id="KOG2614">
    <property type="taxonomic scope" value="Eukaryota"/>
</dbReference>
<keyword evidence="5" id="KW-0503">Monooxygenase</keyword>
<dbReference type="OrthoDB" id="16820at2759"/>
<evidence type="ECO:0000256" key="5">
    <source>
        <dbReference type="ARBA" id="ARBA00023033"/>
    </source>
</evidence>
<dbReference type="GO" id="GO:0004497">
    <property type="term" value="F:monooxygenase activity"/>
    <property type="evidence" value="ECO:0007669"/>
    <property type="project" value="UniProtKB-KW"/>
</dbReference>
<reference evidence="7 8" key="2">
    <citation type="journal article" date="2013" name="PLoS Genet.">
        <title>Comparative genome structure, secondary metabolite, and effector coding capacity across Cochliobolus pathogens.</title>
        <authorList>
            <person name="Condon B.J."/>
            <person name="Leng Y."/>
            <person name="Wu D."/>
            <person name="Bushley K.E."/>
            <person name="Ohm R.A."/>
            <person name="Otillar R."/>
            <person name="Martin J."/>
            <person name="Schackwitz W."/>
            <person name="Grimwood J."/>
            <person name="MohdZainudin N."/>
            <person name="Xue C."/>
            <person name="Wang R."/>
            <person name="Manning V.A."/>
            <person name="Dhillon B."/>
            <person name="Tu Z.J."/>
            <person name="Steffenson B.J."/>
            <person name="Salamov A."/>
            <person name="Sun H."/>
            <person name="Lowry S."/>
            <person name="LaButti K."/>
            <person name="Han J."/>
            <person name="Copeland A."/>
            <person name="Lindquist E."/>
            <person name="Barry K."/>
            <person name="Schmutz J."/>
            <person name="Baker S.E."/>
            <person name="Ciuffetti L.M."/>
            <person name="Grigoriev I.V."/>
            <person name="Zhong S."/>
            <person name="Turgeon B.G."/>
        </authorList>
    </citation>
    <scope>NUCLEOTIDE SEQUENCE [LARGE SCALE GENOMIC DNA]</scope>
    <source>
        <strain evidence="8">28A</strain>
    </source>
</reference>
<evidence type="ECO:0000259" key="6">
    <source>
        <dbReference type="Pfam" id="PF01494"/>
    </source>
</evidence>
<dbReference type="GeneID" id="19398140"/>
<accession>R0IN26</accession>
<dbReference type="InterPro" id="IPR050493">
    <property type="entry name" value="FAD-dep_Monooxygenase_BioMet"/>
</dbReference>
<keyword evidence="8" id="KW-1185">Reference proteome</keyword>
<proteinExistence type="inferred from homology"/>
<dbReference type="PANTHER" id="PTHR13789">
    <property type="entry name" value="MONOOXYGENASE"/>
    <property type="match status" value="1"/>
</dbReference>
<evidence type="ECO:0000256" key="4">
    <source>
        <dbReference type="ARBA" id="ARBA00023002"/>
    </source>
</evidence>
<dbReference type="RefSeq" id="XP_008026031.1">
    <property type="nucleotide sequence ID" value="XM_008027840.1"/>
</dbReference>
<dbReference type="InterPro" id="IPR002938">
    <property type="entry name" value="FAD-bd"/>
</dbReference>
<dbReference type="PANTHER" id="PTHR13789:SF316">
    <property type="entry name" value="FAD-BINDING DOMAIN-CONTAINING PROTEIN"/>
    <property type="match status" value="1"/>
</dbReference>
<dbReference type="GO" id="GO:0071949">
    <property type="term" value="F:FAD binding"/>
    <property type="evidence" value="ECO:0007669"/>
    <property type="project" value="InterPro"/>
</dbReference>
<keyword evidence="3" id="KW-0274">FAD</keyword>
<evidence type="ECO:0000313" key="7">
    <source>
        <dbReference type="EMBL" id="EOA86425.1"/>
    </source>
</evidence>
<dbReference type="AlphaFoldDB" id="R0IN26"/>
<evidence type="ECO:0000256" key="3">
    <source>
        <dbReference type="ARBA" id="ARBA00022827"/>
    </source>
</evidence>
<dbReference type="SUPFAM" id="SSF51905">
    <property type="entry name" value="FAD/NAD(P)-binding domain"/>
    <property type="match status" value="1"/>
</dbReference>